<dbReference type="SUPFAM" id="SSF55729">
    <property type="entry name" value="Acyl-CoA N-acyltransferases (Nat)"/>
    <property type="match status" value="1"/>
</dbReference>
<protein>
    <submittedName>
        <fullName evidence="3">N-acetyltransferase</fullName>
    </submittedName>
</protein>
<organism evidence="3 4">
    <name type="scientific">Dyella soli</name>
    <dbReference type="NCBI Taxonomy" id="522319"/>
    <lineage>
        <taxon>Bacteria</taxon>
        <taxon>Pseudomonadati</taxon>
        <taxon>Pseudomonadota</taxon>
        <taxon>Gammaproteobacteria</taxon>
        <taxon>Lysobacterales</taxon>
        <taxon>Rhodanobacteraceae</taxon>
        <taxon>Dyella</taxon>
    </lineage>
</organism>
<gene>
    <name evidence="3" type="ORF">EZM97_32110</name>
</gene>
<evidence type="ECO:0000313" key="4">
    <source>
        <dbReference type="Proteomes" id="UP000291822"/>
    </source>
</evidence>
<keyword evidence="1 3" id="KW-0808">Transferase</keyword>
<dbReference type="RefSeq" id="WP_131412469.1">
    <property type="nucleotide sequence ID" value="NZ_SJTG01000005.1"/>
</dbReference>
<dbReference type="EMBL" id="SJTG01000005">
    <property type="protein sequence ID" value="TCI07246.1"/>
    <property type="molecule type" value="Genomic_DNA"/>
</dbReference>
<dbReference type="CDD" id="cd04301">
    <property type="entry name" value="NAT_SF"/>
    <property type="match status" value="1"/>
</dbReference>
<dbReference type="AlphaFoldDB" id="A0A4R0YG80"/>
<dbReference type="PROSITE" id="PS51186">
    <property type="entry name" value="GNAT"/>
    <property type="match status" value="1"/>
</dbReference>
<dbReference type="InterPro" id="IPR016181">
    <property type="entry name" value="Acyl_CoA_acyltransferase"/>
</dbReference>
<evidence type="ECO:0000259" key="2">
    <source>
        <dbReference type="PROSITE" id="PS51186"/>
    </source>
</evidence>
<sequence>MGNVLGTARPGLQVQFRPAAPADATAAVPLIYCSGPAAFDYVFATRDGHDAQAFLQRCFVDGAGEFGWRNHWVGVAQGRVVAVGAGYGADTQWPFMLAAARQIVAHYGWRRAIPVMLRGLRVESVIRPPDGDMHYLAHLAVAPELRGRGIGHALIEQLLATARQAGRRRLVLDVAASNPLAEALYRRAGFRLTGERRSRLANAHVRVPDHRRMERVID</sequence>
<evidence type="ECO:0000313" key="3">
    <source>
        <dbReference type="EMBL" id="TCI07246.1"/>
    </source>
</evidence>
<comment type="caution">
    <text evidence="3">The sequence shown here is derived from an EMBL/GenBank/DDBJ whole genome shotgun (WGS) entry which is preliminary data.</text>
</comment>
<reference evidence="3 4" key="1">
    <citation type="submission" date="2019-02" db="EMBL/GenBank/DDBJ databases">
        <title>Dyella amyloliquefaciens sp. nov., isolated from forest soil.</title>
        <authorList>
            <person name="Gao Z.-H."/>
            <person name="Qiu L.-H."/>
        </authorList>
    </citation>
    <scope>NUCLEOTIDE SEQUENCE [LARGE SCALE GENOMIC DNA]</scope>
    <source>
        <strain evidence="3 4">KACC 12747</strain>
    </source>
</reference>
<dbReference type="PANTHER" id="PTHR13947">
    <property type="entry name" value="GNAT FAMILY N-ACETYLTRANSFERASE"/>
    <property type="match status" value="1"/>
</dbReference>
<feature type="domain" description="N-acetyltransferase" evidence="2">
    <location>
        <begin position="14"/>
        <end position="218"/>
    </location>
</feature>
<accession>A0A4R0YG80</accession>
<keyword evidence="4" id="KW-1185">Reference proteome</keyword>
<proteinExistence type="predicted"/>
<dbReference type="InterPro" id="IPR000182">
    <property type="entry name" value="GNAT_dom"/>
</dbReference>
<dbReference type="Gene3D" id="3.40.630.30">
    <property type="match status" value="1"/>
</dbReference>
<dbReference type="Proteomes" id="UP000291822">
    <property type="component" value="Unassembled WGS sequence"/>
</dbReference>
<dbReference type="GO" id="GO:0008080">
    <property type="term" value="F:N-acetyltransferase activity"/>
    <property type="evidence" value="ECO:0007669"/>
    <property type="project" value="InterPro"/>
</dbReference>
<evidence type="ECO:0000256" key="1">
    <source>
        <dbReference type="ARBA" id="ARBA00022679"/>
    </source>
</evidence>
<dbReference type="Pfam" id="PF00583">
    <property type="entry name" value="Acetyltransf_1"/>
    <property type="match status" value="1"/>
</dbReference>
<name>A0A4R0YG80_9GAMM</name>
<dbReference type="PANTHER" id="PTHR13947:SF37">
    <property type="entry name" value="LD18367P"/>
    <property type="match status" value="1"/>
</dbReference>
<dbReference type="InterPro" id="IPR050769">
    <property type="entry name" value="NAT_camello-type"/>
</dbReference>